<feature type="domain" description="EamA" evidence="7">
    <location>
        <begin position="6"/>
        <end position="147"/>
    </location>
</feature>
<evidence type="ECO:0000256" key="2">
    <source>
        <dbReference type="ARBA" id="ARBA00022475"/>
    </source>
</evidence>
<dbReference type="STRING" id="437022.CC99x_00474"/>
<dbReference type="RefSeq" id="WP_158003187.1">
    <property type="nucleotide sequence ID" value="NZ_LKHV02000001.1"/>
</dbReference>
<dbReference type="PANTHER" id="PTHR32322">
    <property type="entry name" value="INNER MEMBRANE TRANSPORTER"/>
    <property type="match status" value="1"/>
</dbReference>
<dbReference type="SUPFAM" id="SSF103481">
    <property type="entry name" value="Multidrug resistance efflux transporter EmrE"/>
    <property type="match status" value="2"/>
</dbReference>
<dbReference type="OrthoDB" id="5291325at2"/>
<evidence type="ECO:0000256" key="4">
    <source>
        <dbReference type="ARBA" id="ARBA00022989"/>
    </source>
</evidence>
<dbReference type="Proteomes" id="UP000051494">
    <property type="component" value="Unassembled WGS sequence"/>
</dbReference>
<feature type="domain" description="EamA" evidence="7">
    <location>
        <begin position="162"/>
        <end position="295"/>
    </location>
</feature>
<evidence type="ECO:0000256" key="6">
    <source>
        <dbReference type="SAM" id="Phobius"/>
    </source>
</evidence>
<organism evidence="8">
    <name type="scientific">Candidatus Berkiella cookevillensis</name>
    <dbReference type="NCBI Taxonomy" id="437022"/>
    <lineage>
        <taxon>Bacteria</taxon>
        <taxon>Pseudomonadati</taxon>
        <taxon>Pseudomonadota</taxon>
        <taxon>Gammaproteobacteria</taxon>
        <taxon>Candidatus Berkiellales</taxon>
        <taxon>Candidatus Berkiellaceae</taxon>
        <taxon>Candidatus Berkiella</taxon>
    </lineage>
</organism>
<feature type="transmembrane region" description="Helical" evidence="6">
    <location>
        <begin position="280"/>
        <end position="304"/>
    </location>
</feature>
<evidence type="ECO:0000256" key="3">
    <source>
        <dbReference type="ARBA" id="ARBA00022692"/>
    </source>
</evidence>
<dbReference type="PANTHER" id="PTHR32322:SF18">
    <property type="entry name" value="S-ADENOSYLMETHIONINE_S-ADENOSYLHOMOCYSTEINE TRANSPORTER"/>
    <property type="match status" value="1"/>
</dbReference>
<keyword evidence="10" id="KW-1185">Reference proteome</keyword>
<feature type="transmembrane region" description="Helical" evidence="6">
    <location>
        <begin position="75"/>
        <end position="97"/>
    </location>
</feature>
<feature type="transmembrane region" description="Helical" evidence="6">
    <location>
        <begin position="255"/>
        <end position="274"/>
    </location>
</feature>
<gene>
    <name evidence="9" type="ORF">CC99x_000925</name>
    <name evidence="8" type="ORF">CC99x_00474</name>
</gene>
<sequence>MTLFLAYCLLAIGQAAIGVNVVAGKFLIDDGVPIHVYLCGRFMASTVLMMILMYLLKESLLVKERNISHLSKRDWFFLSMQALTGGFLFNVLFYWGIQYTTAISAGIISSALPAIMALCAFFFLGEKLNKAKYLGIMLAMVGILVINLDNTNHSTHVTGSFLGDFVILISMVPEALYSIFNKFTNQKVTPLGGATVVNFMIFLMLLPLGAYEFVSNDLSGIVLSSWVLLLLTGFASMFFFWFWSRGLLHVPASSAAIFTSVLPVSTTVMAWAFLHEQFGLYDAIGMCLVLFSIAIGTGWLSGLLSKKNNRAIS</sequence>
<comment type="caution">
    <text evidence="8">The sequence shown here is derived from an EMBL/GenBank/DDBJ whole genome shotgun (WGS) entry which is preliminary data.</text>
</comment>
<evidence type="ECO:0000313" key="10">
    <source>
        <dbReference type="Proteomes" id="UP000051494"/>
    </source>
</evidence>
<keyword evidence="3 6" id="KW-0812">Transmembrane</keyword>
<feature type="transmembrane region" description="Helical" evidence="6">
    <location>
        <begin position="223"/>
        <end position="243"/>
    </location>
</feature>
<protein>
    <submittedName>
        <fullName evidence="9">DMT family transporter</fullName>
    </submittedName>
    <submittedName>
        <fullName evidence="8">EamA-like transporter family protein</fullName>
    </submittedName>
</protein>
<feature type="transmembrane region" description="Helical" evidence="6">
    <location>
        <begin position="34"/>
        <end position="55"/>
    </location>
</feature>
<accession>A0A0Q9YG21</accession>
<reference evidence="8" key="1">
    <citation type="submission" date="2015-09" db="EMBL/GenBank/DDBJ databases">
        <title>Draft Genome Sequences of Two Novel Amoeba-resistant Intranuclear Bacteria, Candidatus Berkiella cookevillensis and Candidatus Berkiella aquae.</title>
        <authorList>
            <person name="Mehari Y.T."/>
            <person name="Arivett B.A."/>
            <person name="Farone A.L."/>
            <person name="Gunderson J.H."/>
            <person name="Farone M.B."/>
        </authorList>
    </citation>
    <scope>NUCLEOTIDE SEQUENCE [LARGE SCALE GENOMIC DNA]</scope>
    <source>
        <strain evidence="8">CC99</strain>
    </source>
</reference>
<keyword evidence="2" id="KW-1003">Cell membrane</keyword>
<dbReference type="EMBL" id="LKHV02000001">
    <property type="protein sequence ID" value="MCS5707458.1"/>
    <property type="molecule type" value="Genomic_DNA"/>
</dbReference>
<evidence type="ECO:0000256" key="5">
    <source>
        <dbReference type="ARBA" id="ARBA00023136"/>
    </source>
</evidence>
<keyword evidence="4 6" id="KW-1133">Transmembrane helix</keyword>
<keyword evidence="5 6" id="KW-0472">Membrane</keyword>
<evidence type="ECO:0000256" key="1">
    <source>
        <dbReference type="ARBA" id="ARBA00004651"/>
    </source>
</evidence>
<dbReference type="Pfam" id="PF00892">
    <property type="entry name" value="EamA"/>
    <property type="match status" value="2"/>
</dbReference>
<feature type="transmembrane region" description="Helical" evidence="6">
    <location>
        <begin position="160"/>
        <end position="179"/>
    </location>
</feature>
<dbReference type="Gene3D" id="1.10.3730.20">
    <property type="match status" value="2"/>
</dbReference>
<feature type="transmembrane region" description="Helical" evidence="6">
    <location>
        <begin position="191"/>
        <end position="211"/>
    </location>
</feature>
<reference evidence="9" key="3">
    <citation type="submission" date="2021-06" db="EMBL/GenBank/DDBJ databases">
        <title>Genomic Description and Analysis of Intracellular Bacteria, Candidatus Berkiella cookevillensis and Candidatus Berkiella aquae.</title>
        <authorList>
            <person name="Kidane D.T."/>
            <person name="Mehari Y.T."/>
            <person name="Rice F.C."/>
            <person name="Arivett B.A."/>
            <person name="Farone A.L."/>
            <person name="Berk S.G."/>
            <person name="Farone M.B."/>
        </authorList>
    </citation>
    <scope>NUCLEOTIDE SEQUENCE</scope>
    <source>
        <strain evidence="9">CC99</strain>
    </source>
</reference>
<evidence type="ECO:0000313" key="8">
    <source>
        <dbReference type="EMBL" id="KRG19462.1"/>
    </source>
</evidence>
<feature type="transmembrane region" description="Helical" evidence="6">
    <location>
        <begin position="131"/>
        <end position="148"/>
    </location>
</feature>
<dbReference type="AlphaFoldDB" id="A0A0Q9YG21"/>
<comment type="subcellular location">
    <subcellularLocation>
        <location evidence="1">Cell membrane</location>
        <topology evidence="1">Multi-pass membrane protein</topology>
    </subcellularLocation>
</comment>
<dbReference type="InterPro" id="IPR050638">
    <property type="entry name" value="AA-Vitamin_Transporters"/>
</dbReference>
<proteinExistence type="predicted"/>
<evidence type="ECO:0000259" key="7">
    <source>
        <dbReference type="Pfam" id="PF00892"/>
    </source>
</evidence>
<name>A0A0Q9YG21_9GAMM</name>
<evidence type="ECO:0000313" key="9">
    <source>
        <dbReference type="EMBL" id="MCS5707458.1"/>
    </source>
</evidence>
<dbReference type="InterPro" id="IPR037185">
    <property type="entry name" value="EmrE-like"/>
</dbReference>
<dbReference type="GO" id="GO:0005886">
    <property type="term" value="C:plasma membrane"/>
    <property type="evidence" value="ECO:0007669"/>
    <property type="project" value="UniProtKB-SubCell"/>
</dbReference>
<reference evidence="9" key="2">
    <citation type="journal article" date="2016" name="Genome Announc.">
        <title>Draft Genome Sequences of Two Novel Amoeba-Resistant Intranuclear Bacteria, 'Candidatus Berkiella cookevillensis' and 'Candidatus Berkiella aquae'.</title>
        <authorList>
            <person name="Mehari Y.T."/>
            <person name="Arivett B.A."/>
            <person name="Farone A.L."/>
            <person name="Gunderson J.H."/>
            <person name="Farone M.B."/>
        </authorList>
    </citation>
    <scope>NUCLEOTIDE SEQUENCE</scope>
    <source>
        <strain evidence="9">CC99</strain>
    </source>
</reference>
<dbReference type="InterPro" id="IPR000620">
    <property type="entry name" value="EamA_dom"/>
</dbReference>
<feature type="transmembrane region" description="Helical" evidence="6">
    <location>
        <begin position="103"/>
        <end position="124"/>
    </location>
</feature>
<dbReference type="EMBL" id="LKHV01000002">
    <property type="protein sequence ID" value="KRG19462.1"/>
    <property type="molecule type" value="Genomic_DNA"/>
</dbReference>